<dbReference type="SUPFAM" id="SSF57959">
    <property type="entry name" value="Leucine zipper domain"/>
    <property type="match status" value="1"/>
</dbReference>
<dbReference type="SMART" id="SM00338">
    <property type="entry name" value="BRLZ"/>
    <property type="match status" value="1"/>
</dbReference>
<feature type="region of interest" description="Disordered" evidence="2">
    <location>
        <begin position="16"/>
        <end position="70"/>
    </location>
</feature>
<feature type="compositionally biased region" description="Pro residues" evidence="2">
    <location>
        <begin position="30"/>
        <end position="43"/>
    </location>
</feature>
<evidence type="ECO:0000313" key="4">
    <source>
        <dbReference type="EMBL" id="KAK7088903.1"/>
    </source>
</evidence>
<evidence type="ECO:0000313" key="5">
    <source>
        <dbReference type="Proteomes" id="UP001374579"/>
    </source>
</evidence>
<feature type="region of interest" description="Disordered" evidence="2">
    <location>
        <begin position="474"/>
        <end position="502"/>
    </location>
</feature>
<evidence type="ECO:0000259" key="3">
    <source>
        <dbReference type="PROSITE" id="PS50217"/>
    </source>
</evidence>
<proteinExistence type="predicted"/>
<gene>
    <name evidence="4" type="ORF">V1264_024180</name>
</gene>
<dbReference type="Pfam" id="PF00170">
    <property type="entry name" value="bZIP_1"/>
    <property type="match status" value="1"/>
</dbReference>
<protein>
    <recommendedName>
        <fullName evidence="3">BZIP domain-containing protein</fullName>
    </recommendedName>
</protein>
<dbReference type="AlphaFoldDB" id="A0AAN9AL07"/>
<feature type="compositionally biased region" description="Low complexity" evidence="2">
    <location>
        <begin position="285"/>
        <end position="294"/>
    </location>
</feature>
<feature type="region of interest" description="Disordered" evidence="2">
    <location>
        <begin position="445"/>
        <end position="464"/>
    </location>
</feature>
<comment type="caution">
    <text evidence="4">The sequence shown here is derived from an EMBL/GenBank/DDBJ whole genome shotgun (WGS) entry which is preliminary data.</text>
</comment>
<feature type="coiled-coil region" evidence="1">
    <location>
        <begin position="550"/>
        <end position="577"/>
    </location>
</feature>
<dbReference type="Proteomes" id="UP001374579">
    <property type="component" value="Unassembled WGS sequence"/>
</dbReference>
<feature type="region of interest" description="Disordered" evidence="2">
    <location>
        <begin position="83"/>
        <end position="140"/>
    </location>
</feature>
<feature type="compositionally biased region" description="Pro residues" evidence="2">
    <location>
        <begin position="95"/>
        <end position="108"/>
    </location>
</feature>
<feature type="region of interest" description="Disordered" evidence="2">
    <location>
        <begin position="271"/>
        <end position="294"/>
    </location>
</feature>
<keyword evidence="5" id="KW-1185">Reference proteome</keyword>
<dbReference type="InterPro" id="IPR004827">
    <property type="entry name" value="bZIP"/>
</dbReference>
<reference evidence="4 5" key="1">
    <citation type="submission" date="2024-02" db="EMBL/GenBank/DDBJ databases">
        <title>Chromosome-scale genome assembly of the rough periwinkle Littorina saxatilis.</title>
        <authorList>
            <person name="De Jode A."/>
            <person name="Faria R."/>
            <person name="Formenti G."/>
            <person name="Sims Y."/>
            <person name="Smith T.P."/>
            <person name="Tracey A."/>
            <person name="Wood J.M.D."/>
            <person name="Zagrodzka Z.B."/>
            <person name="Johannesson K."/>
            <person name="Butlin R.K."/>
            <person name="Leder E.H."/>
        </authorList>
    </citation>
    <scope>NUCLEOTIDE SEQUENCE [LARGE SCALE GENOMIC DNA]</scope>
    <source>
        <strain evidence="4">Snail1</strain>
        <tissue evidence="4">Muscle</tissue>
    </source>
</reference>
<sequence>MDETLDQHSSWLYETMPGFSDRCSPNQTFPRPPTLPSLTPPPYGRAHSNASWQRPLTPTPPPYVTPNKTYNCSPSSFLSSPTPPPYCPSTHQHRPPTPLSCQSPPPYPGTSWETMYPSPSPGGVPKSPSVTPPPKRNHNASHESFLEDLVAPPDTSLEHLCLPLRPWAWQNQSSTCPAPPTYSCGSAHLLAGLGDPPSSCSNTTPPEFSDFPRHSMEGFEDLPLSTIFSVSFHPEHTPSLLPYDAFPSSSLSLHSHHGTVSATSSAVSSSATITNSSQEPFHLPSTTSTSSSACKSSNGNAFHTPFSSSTASSSSTSASFWSSTDQPVAPSSYSYTNRADDDDVFQFLPSSISSSAFSLSTDVLPHSFHLTPLPNTQQIAGPSQSALHECKDAEVPVLAAECKAEDEDEDEVESHQVPPALPLEEVSSFCTKELLRDKVVERCKKQRKSLPDLSPAPQAEKKYKLTAEEEARLLRKRAGNNVSARKSRQKKKQEKDKQHGEVQVLEAQRHDLQSKLDTLETLFHKAHKAFIRQRPEGVHHLLDERLCALRREEGQKKEQERLEMEAMKRRLKRQRRM</sequence>
<keyword evidence="1" id="KW-0175">Coiled coil</keyword>
<dbReference type="Gene3D" id="1.20.5.170">
    <property type="match status" value="1"/>
</dbReference>
<accession>A0AAN9AL07</accession>
<dbReference type="InterPro" id="IPR046347">
    <property type="entry name" value="bZIP_sf"/>
</dbReference>
<dbReference type="GO" id="GO:0003700">
    <property type="term" value="F:DNA-binding transcription factor activity"/>
    <property type="evidence" value="ECO:0007669"/>
    <property type="project" value="InterPro"/>
</dbReference>
<dbReference type="PROSITE" id="PS50217">
    <property type="entry name" value="BZIP"/>
    <property type="match status" value="1"/>
</dbReference>
<evidence type="ECO:0000256" key="2">
    <source>
        <dbReference type="SAM" id="MobiDB-lite"/>
    </source>
</evidence>
<feature type="domain" description="BZIP" evidence="3">
    <location>
        <begin position="470"/>
        <end position="520"/>
    </location>
</feature>
<dbReference type="EMBL" id="JBAMIC010003675">
    <property type="protein sequence ID" value="KAK7088903.1"/>
    <property type="molecule type" value="Genomic_DNA"/>
</dbReference>
<organism evidence="4 5">
    <name type="scientific">Littorina saxatilis</name>
    <dbReference type="NCBI Taxonomy" id="31220"/>
    <lineage>
        <taxon>Eukaryota</taxon>
        <taxon>Metazoa</taxon>
        <taxon>Spiralia</taxon>
        <taxon>Lophotrochozoa</taxon>
        <taxon>Mollusca</taxon>
        <taxon>Gastropoda</taxon>
        <taxon>Caenogastropoda</taxon>
        <taxon>Littorinimorpha</taxon>
        <taxon>Littorinoidea</taxon>
        <taxon>Littorinidae</taxon>
        <taxon>Littorina</taxon>
    </lineage>
</organism>
<dbReference type="PRINTS" id="PR01217">
    <property type="entry name" value="PRICHEXTENSN"/>
</dbReference>
<name>A0AAN9AL07_9CAEN</name>
<evidence type="ECO:0000256" key="1">
    <source>
        <dbReference type="SAM" id="Coils"/>
    </source>
</evidence>